<organism evidence="7 8">
    <name type="scientific">Antrihabitans stalagmiti</name>
    <dbReference type="NCBI Taxonomy" id="2799499"/>
    <lineage>
        <taxon>Bacteria</taxon>
        <taxon>Bacillati</taxon>
        <taxon>Actinomycetota</taxon>
        <taxon>Actinomycetes</taxon>
        <taxon>Mycobacteriales</taxon>
        <taxon>Nocardiaceae</taxon>
        <taxon>Antrihabitans</taxon>
    </lineage>
</organism>
<dbReference type="EMBL" id="JAEMNV010000001">
    <property type="protein sequence ID" value="MBJ8337679.1"/>
    <property type="molecule type" value="Genomic_DNA"/>
</dbReference>
<evidence type="ECO:0000313" key="7">
    <source>
        <dbReference type="EMBL" id="MBJ8337679.1"/>
    </source>
</evidence>
<keyword evidence="4 5" id="KW-0472">Membrane</keyword>
<dbReference type="InterPro" id="IPR007267">
    <property type="entry name" value="GtrA_DPMS_TM"/>
</dbReference>
<dbReference type="Pfam" id="PF04138">
    <property type="entry name" value="GtrA_DPMS_TM"/>
    <property type="match status" value="1"/>
</dbReference>
<keyword evidence="8" id="KW-1185">Reference proteome</keyword>
<accession>A0A934U054</accession>
<sequence>MPADVFSGIRSGNGAVAQLVRFAAVGGLSNILYFAAFIAFRNQGPQVANVLGAIASTMLANELHRRLTFQAAGRVSWFAAQWEGGGLAAIGLAFSASALAFISFAFPGTSSMASALLVIAVSAAVGGARFLALRGWVF</sequence>
<evidence type="ECO:0000259" key="6">
    <source>
        <dbReference type="Pfam" id="PF04138"/>
    </source>
</evidence>
<gene>
    <name evidence="7" type="ORF">JGU71_02155</name>
</gene>
<evidence type="ECO:0000256" key="4">
    <source>
        <dbReference type="ARBA" id="ARBA00023136"/>
    </source>
</evidence>
<evidence type="ECO:0000256" key="5">
    <source>
        <dbReference type="SAM" id="Phobius"/>
    </source>
</evidence>
<comment type="subcellular location">
    <subcellularLocation>
        <location evidence="1">Membrane</location>
        <topology evidence="1">Multi-pass membrane protein</topology>
    </subcellularLocation>
</comment>
<dbReference type="GO" id="GO:0016020">
    <property type="term" value="C:membrane"/>
    <property type="evidence" value="ECO:0007669"/>
    <property type="project" value="UniProtKB-SubCell"/>
</dbReference>
<reference evidence="7" key="1">
    <citation type="submission" date="2020-12" db="EMBL/GenBank/DDBJ databases">
        <title>Antrihabitans popcorni sp. nov. and Antrihabitans auranticaus sp. nov., isolated from a larva cave.</title>
        <authorList>
            <person name="Lee S.D."/>
            <person name="Kim I.S."/>
        </authorList>
    </citation>
    <scope>NUCLEOTIDE SEQUENCE</scope>
    <source>
        <strain evidence="7">YC3-6</strain>
    </source>
</reference>
<feature type="transmembrane region" description="Helical" evidence="5">
    <location>
        <begin position="84"/>
        <end position="106"/>
    </location>
</feature>
<dbReference type="Proteomes" id="UP000655868">
    <property type="component" value="Unassembled WGS sequence"/>
</dbReference>
<proteinExistence type="predicted"/>
<evidence type="ECO:0000256" key="1">
    <source>
        <dbReference type="ARBA" id="ARBA00004141"/>
    </source>
</evidence>
<protein>
    <submittedName>
        <fullName evidence="7">GtrA family protein</fullName>
    </submittedName>
</protein>
<evidence type="ECO:0000313" key="8">
    <source>
        <dbReference type="Proteomes" id="UP000655868"/>
    </source>
</evidence>
<feature type="transmembrane region" description="Helical" evidence="5">
    <location>
        <begin position="19"/>
        <end position="40"/>
    </location>
</feature>
<evidence type="ECO:0000256" key="3">
    <source>
        <dbReference type="ARBA" id="ARBA00022989"/>
    </source>
</evidence>
<name>A0A934U054_9NOCA</name>
<feature type="transmembrane region" description="Helical" evidence="5">
    <location>
        <begin position="112"/>
        <end position="132"/>
    </location>
</feature>
<keyword evidence="2 5" id="KW-0812">Transmembrane</keyword>
<dbReference type="AlphaFoldDB" id="A0A934U054"/>
<evidence type="ECO:0000256" key="2">
    <source>
        <dbReference type="ARBA" id="ARBA00022692"/>
    </source>
</evidence>
<comment type="caution">
    <text evidence="7">The sequence shown here is derived from an EMBL/GenBank/DDBJ whole genome shotgun (WGS) entry which is preliminary data.</text>
</comment>
<dbReference type="RefSeq" id="WP_199702805.1">
    <property type="nucleotide sequence ID" value="NZ_JAEMNV010000001.1"/>
</dbReference>
<feature type="domain" description="GtrA/DPMS transmembrane" evidence="6">
    <location>
        <begin position="21"/>
        <end position="138"/>
    </location>
</feature>
<dbReference type="GO" id="GO:0000271">
    <property type="term" value="P:polysaccharide biosynthetic process"/>
    <property type="evidence" value="ECO:0007669"/>
    <property type="project" value="InterPro"/>
</dbReference>
<keyword evidence="3 5" id="KW-1133">Transmembrane helix</keyword>